<keyword evidence="1" id="KW-0808">Transferase</keyword>
<sequence length="448" mass="50309">MIYDADDDDDADDDTVSDIDDWSPHLSADDLLDMLPNREIPQTLHVYDVIHKLIMNIPVDPADAVPPMFRTLFEIQNPTLKMIPESSLRLSARLGRGSTSHVFDAIMRLDSGSVPAAVKVYGLDVARPRPLTLYRNMMVRELSVLRAALKAKCRHVIKLLGYSTVLGYPAIIVEKADAVLQEFLTMDLVQRYPRYEMSLADRLDCVADAVLGAMELEHLNITHGDLNPTNILVFEGLQGRPVAKLADLVTAINIFPDNQGRLATTTVMYAAPEHLLARYSPGGNPWGHPASVWSLAVVAAEAIARCRWLMLIAATNPRVILDDELRERYHPLILMPPDRVPENDLYDLYYHYVIKRQFRPVLPEYLNIGPNLKIVLERCFSHEPEQRPTLKELYVALRAEAEIARALSDPPTKDPASPAGKVAVRRKVSSHRSATIRRDVTAWPEPKS</sequence>
<dbReference type="Proteomes" id="UP000039324">
    <property type="component" value="Unassembled WGS sequence"/>
</dbReference>
<dbReference type="InterPro" id="IPR017441">
    <property type="entry name" value="Protein_kinase_ATP_BS"/>
</dbReference>
<dbReference type="STRING" id="37360.A0A0G4IHX9"/>
<dbReference type="GO" id="GO:0004674">
    <property type="term" value="F:protein serine/threonine kinase activity"/>
    <property type="evidence" value="ECO:0007669"/>
    <property type="project" value="TreeGrafter"/>
</dbReference>
<feature type="binding site" evidence="5">
    <location>
        <position position="119"/>
    </location>
    <ligand>
        <name>ATP</name>
        <dbReference type="ChEBI" id="CHEBI:30616"/>
    </ligand>
</feature>
<organism evidence="8 9">
    <name type="scientific">Plasmodiophora brassicae</name>
    <name type="common">Clubroot disease agent</name>
    <dbReference type="NCBI Taxonomy" id="37360"/>
    <lineage>
        <taxon>Eukaryota</taxon>
        <taxon>Sar</taxon>
        <taxon>Rhizaria</taxon>
        <taxon>Endomyxa</taxon>
        <taxon>Phytomyxea</taxon>
        <taxon>Plasmodiophorida</taxon>
        <taxon>Plasmodiophoridae</taxon>
        <taxon>Plasmodiophora</taxon>
    </lineage>
</organism>
<evidence type="ECO:0000256" key="6">
    <source>
        <dbReference type="SAM" id="MobiDB-lite"/>
    </source>
</evidence>
<feature type="compositionally biased region" description="Basic and acidic residues" evidence="6">
    <location>
        <begin position="436"/>
        <end position="448"/>
    </location>
</feature>
<name>A0A0G4IHX9_PLABS</name>
<dbReference type="OrthoDB" id="6071166at2759"/>
<keyword evidence="2 5" id="KW-0547">Nucleotide-binding</keyword>
<dbReference type="InterPro" id="IPR011009">
    <property type="entry name" value="Kinase-like_dom_sf"/>
</dbReference>
<feature type="domain" description="Protein kinase" evidence="7">
    <location>
        <begin position="88"/>
        <end position="397"/>
    </location>
</feature>
<dbReference type="Gene3D" id="1.10.510.10">
    <property type="entry name" value="Transferase(Phosphotransferase) domain 1"/>
    <property type="match status" value="1"/>
</dbReference>
<dbReference type="EMBL" id="CDSF01000002">
    <property type="protein sequence ID" value="CEO94789.1"/>
    <property type="molecule type" value="Genomic_DNA"/>
</dbReference>
<dbReference type="PROSITE" id="PS50011">
    <property type="entry name" value="PROTEIN_KINASE_DOM"/>
    <property type="match status" value="1"/>
</dbReference>
<reference evidence="8 9" key="1">
    <citation type="submission" date="2015-02" db="EMBL/GenBank/DDBJ databases">
        <authorList>
            <person name="Chooi Y.-H."/>
        </authorList>
    </citation>
    <scope>NUCLEOTIDE SEQUENCE [LARGE SCALE GENOMIC DNA]</scope>
    <source>
        <strain evidence="8">E3</strain>
    </source>
</reference>
<evidence type="ECO:0000313" key="9">
    <source>
        <dbReference type="Proteomes" id="UP000039324"/>
    </source>
</evidence>
<evidence type="ECO:0000256" key="4">
    <source>
        <dbReference type="ARBA" id="ARBA00022840"/>
    </source>
</evidence>
<accession>A0A0G4IHX9</accession>
<evidence type="ECO:0000256" key="3">
    <source>
        <dbReference type="ARBA" id="ARBA00022777"/>
    </source>
</evidence>
<dbReference type="AlphaFoldDB" id="A0A0G4IHX9"/>
<evidence type="ECO:0000256" key="2">
    <source>
        <dbReference type="ARBA" id="ARBA00022741"/>
    </source>
</evidence>
<evidence type="ECO:0000256" key="1">
    <source>
        <dbReference type="ARBA" id="ARBA00022679"/>
    </source>
</evidence>
<feature type="region of interest" description="Disordered" evidence="6">
    <location>
        <begin position="1"/>
        <end position="21"/>
    </location>
</feature>
<gene>
    <name evidence="8" type="ORF">PBRA_003602</name>
</gene>
<feature type="region of interest" description="Disordered" evidence="6">
    <location>
        <begin position="406"/>
        <end position="448"/>
    </location>
</feature>
<evidence type="ECO:0000256" key="5">
    <source>
        <dbReference type="PROSITE-ProRule" id="PRU10141"/>
    </source>
</evidence>
<dbReference type="SUPFAM" id="SSF56112">
    <property type="entry name" value="Protein kinase-like (PK-like)"/>
    <property type="match status" value="1"/>
</dbReference>
<keyword evidence="3" id="KW-0418">Kinase</keyword>
<evidence type="ECO:0000259" key="7">
    <source>
        <dbReference type="PROSITE" id="PS50011"/>
    </source>
</evidence>
<keyword evidence="4 5" id="KW-0067">ATP-binding</keyword>
<keyword evidence="9" id="KW-1185">Reference proteome</keyword>
<dbReference type="GO" id="GO:0005524">
    <property type="term" value="F:ATP binding"/>
    <property type="evidence" value="ECO:0007669"/>
    <property type="project" value="UniProtKB-UniRule"/>
</dbReference>
<dbReference type="InterPro" id="IPR051681">
    <property type="entry name" value="Ser/Thr_Kinases-Pseudokinases"/>
</dbReference>
<dbReference type="InterPro" id="IPR000719">
    <property type="entry name" value="Prot_kinase_dom"/>
</dbReference>
<dbReference type="Pfam" id="PF00069">
    <property type="entry name" value="Pkinase"/>
    <property type="match status" value="1"/>
</dbReference>
<protein>
    <recommendedName>
        <fullName evidence="7">Protein kinase domain-containing protein</fullName>
    </recommendedName>
</protein>
<proteinExistence type="predicted"/>
<dbReference type="PROSITE" id="PS00107">
    <property type="entry name" value="PROTEIN_KINASE_ATP"/>
    <property type="match status" value="1"/>
</dbReference>
<evidence type="ECO:0000313" key="8">
    <source>
        <dbReference type="EMBL" id="CEO94789.1"/>
    </source>
</evidence>
<dbReference type="PANTHER" id="PTHR44329">
    <property type="entry name" value="SERINE/THREONINE-PROTEIN KINASE TNNI3K-RELATED"/>
    <property type="match status" value="1"/>
</dbReference>
<dbReference type="PANTHER" id="PTHR44329:SF288">
    <property type="entry name" value="MITOGEN-ACTIVATED PROTEIN KINASE KINASE KINASE 20"/>
    <property type="match status" value="1"/>
</dbReference>